<gene>
    <name evidence="1" type="ORF">D7S86_28765</name>
</gene>
<dbReference type="Proteomes" id="UP000270342">
    <property type="component" value="Unassembled WGS sequence"/>
</dbReference>
<comment type="caution">
    <text evidence="1">The sequence shown here is derived from an EMBL/GenBank/DDBJ whole genome shotgun (WGS) entry which is preliminary data.</text>
</comment>
<sequence>MSMNTDVQDVTAESEIRALMDDYLRAVRTWDEALFRSTFDANANIAHYYVRGDEVRTISLDQFVDTIRSLHEKFDNAQEIAEHIEVSRVGHLASVRVDFRFVMGSKEPQGSDLFNLAKVKGRWVIIHKSYWL</sequence>
<dbReference type="InterPro" id="IPR032710">
    <property type="entry name" value="NTF2-like_dom_sf"/>
</dbReference>
<dbReference type="AlphaFoldDB" id="A0A494WZS6"/>
<reference evidence="1 2" key="1">
    <citation type="submission" date="2018-10" db="EMBL/GenBank/DDBJ databases">
        <title>Robbsia sp. DHC34, isolated from soil.</title>
        <authorList>
            <person name="Gao Z.-H."/>
            <person name="Qiu L.-H."/>
        </authorList>
    </citation>
    <scope>NUCLEOTIDE SEQUENCE [LARGE SCALE GENOMIC DNA]</scope>
    <source>
        <strain evidence="1 2">DHC34</strain>
    </source>
</reference>
<dbReference type="SUPFAM" id="SSF54427">
    <property type="entry name" value="NTF2-like"/>
    <property type="match status" value="1"/>
</dbReference>
<accession>A0A494WZS6</accession>
<name>A0A494WZS6_9BURK</name>
<dbReference type="Gene3D" id="3.10.450.50">
    <property type="match status" value="1"/>
</dbReference>
<organism evidence="1 2">
    <name type="scientific">Pararobbsia silviterrae</name>
    <dbReference type="NCBI Taxonomy" id="1792498"/>
    <lineage>
        <taxon>Bacteria</taxon>
        <taxon>Pseudomonadati</taxon>
        <taxon>Pseudomonadota</taxon>
        <taxon>Betaproteobacteria</taxon>
        <taxon>Burkholderiales</taxon>
        <taxon>Burkholderiaceae</taxon>
        <taxon>Pararobbsia</taxon>
    </lineage>
</organism>
<keyword evidence="2" id="KW-1185">Reference proteome</keyword>
<evidence type="ECO:0000313" key="1">
    <source>
        <dbReference type="EMBL" id="RKP43552.1"/>
    </source>
</evidence>
<evidence type="ECO:0000313" key="2">
    <source>
        <dbReference type="Proteomes" id="UP000270342"/>
    </source>
</evidence>
<dbReference type="InterPro" id="IPR039437">
    <property type="entry name" value="FrzH/put_lumazine-bd"/>
</dbReference>
<evidence type="ECO:0008006" key="3">
    <source>
        <dbReference type="Google" id="ProtNLM"/>
    </source>
</evidence>
<dbReference type="Pfam" id="PF12893">
    <property type="entry name" value="Lumazine_bd_2"/>
    <property type="match status" value="1"/>
</dbReference>
<proteinExistence type="predicted"/>
<protein>
    <recommendedName>
        <fullName evidence="3">Nuclear transport factor 2 family protein</fullName>
    </recommendedName>
</protein>
<dbReference type="EMBL" id="RBZU01000028">
    <property type="protein sequence ID" value="RKP43552.1"/>
    <property type="molecule type" value="Genomic_DNA"/>
</dbReference>